<organism evidence="2 3">
    <name type="scientific">Alternaria burnsii</name>
    <dbReference type="NCBI Taxonomy" id="1187904"/>
    <lineage>
        <taxon>Eukaryota</taxon>
        <taxon>Fungi</taxon>
        <taxon>Dikarya</taxon>
        <taxon>Ascomycota</taxon>
        <taxon>Pezizomycotina</taxon>
        <taxon>Dothideomycetes</taxon>
        <taxon>Pleosporomycetidae</taxon>
        <taxon>Pleosporales</taxon>
        <taxon>Pleosporineae</taxon>
        <taxon>Pleosporaceae</taxon>
        <taxon>Alternaria</taxon>
        <taxon>Alternaria sect. Alternaria</taxon>
    </lineage>
</organism>
<proteinExistence type="predicted"/>
<feature type="transmembrane region" description="Helical" evidence="1">
    <location>
        <begin position="12"/>
        <end position="31"/>
    </location>
</feature>
<reference evidence="2" key="1">
    <citation type="submission" date="2020-01" db="EMBL/GenBank/DDBJ databases">
        <authorList>
            <person name="Feng Z.H.Z."/>
        </authorList>
    </citation>
    <scope>NUCLEOTIDE SEQUENCE</scope>
    <source>
        <strain evidence="2">CBS107.38</strain>
    </source>
</reference>
<dbReference type="Proteomes" id="UP000596902">
    <property type="component" value="Unassembled WGS sequence"/>
</dbReference>
<keyword evidence="1" id="KW-0812">Transmembrane</keyword>
<dbReference type="AlphaFoldDB" id="A0A8H7B803"/>
<sequence length="73" mass="7680">MMRGSNTRGGLYIYLAVLSTSAVVLVEHRLASVGPQLQALACTLGYAMRARAFLNLVRFGATLAGVLSPTAVL</sequence>
<reference evidence="2" key="2">
    <citation type="submission" date="2020-08" db="EMBL/GenBank/DDBJ databases">
        <title>Draft Genome Sequence of Cumin Blight Pathogen Alternaria burnsii.</title>
        <authorList>
            <person name="Feng Z."/>
        </authorList>
    </citation>
    <scope>NUCLEOTIDE SEQUENCE</scope>
    <source>
        <strain evidence="2">CBS107.38</strain>
    </source>
</reference>
<name>A0A8H7B803_9PLEO</name>
<evidence type="ECO:0000256" key="1">
    <source>
        <dbReference type="SAM" id="Phobius"/>
    </source>
</evidence>
<evidence type="ECO:0000313" key="2">
    <source>
        <dbReference type="EMBL" id="KAF7676848.1"/>
    </source>
</evidence>
<keyword evidence="3" id="KW-1185">Reference proteome</keyword>
<dbReference type="RefSeq" id="XP_038787057.1">
    <property type="nucleotide sequence ID" value="XM_038930107.1"/>
</dbReference>
<accession>A0A8H7B803</accession>
<keyword evidence="1" id="KW-1133">Transmembrane helix</keyword>
<gene>
    <name evidence="2" type="ORF">GT037_005060</name>
</gene>
<protein>
    <submittedName>
        <fullName evidence="2">Uncharacterized protein</fullName>
    </submittedName>
</protein>
<dbReference type="GeneID" id="62203285"/>
<keyword evidence="1" id="KW-0472">Membrane</keyword>
<evidence type="ECO:0000313" key="3">
    <source>
        <dbReference type="Proteomes" id="UP000596902"/>
    </source>
</evidence>
<dbReference type="EMBL" id="JAAABM010000006">
    <property type="protein sequence ID" value="KAF7676848.1"/>
    <property type="molecule type" value="Genomic_DNA"/>
</dbReference>
<comment type="caution">
    <text evidence="2">The sequence shown here is derived from an EMBL/GenBank/DDBJ whole genome shotgun (WGS) entry which is preliminary data.</text>
</comment>
<feature type="transmembrane region" description="Helical" evidence="1">
    <location>
        <begin position="52"/>
        <end position="72"/>
    </location>
</feature>